<feature type="region of interest" description="Disordered" evidence="1">
    <location>
        <begin position="192"/>
        <end position="255"/>
    </location>
</feature>
<feature type="region of interest" description="Disordered" evidence="1">
    <location>
        <begin position="655"/>
        <end position="674"/>
    </location>
</feature>
<feature type="compositionally biased region" description="Polar residues" evidence="1">
    <location>
        <begin position="471"/>
        <end position="494"/>
    </location>
</feature>
<accession>A0AAW0EPE4</accession>
<feature type="region of interest" description="Disordered" evidence="1">
    <location>
        <begin position="323"/>
        <end position="428"/>
    </location>
</feature>
<evidence type="ECO:0000313" key="2">
    <source>
        <dbReference type="EMBL" id="KAK7195352.1"/>
    </source>
</evidence>
<feature type="compositionally biased region" description="Polar residues" evidence="1">
    <location>
        <begin position="529"/>
        <end position="541"/>
    </location>
</feature>
<proteinExistence type="predicted"/>
<dbReference type="AlphaFoldDB" id="A0AAW0EPE4"/>
<organism evidence="2 3">
    <name type="scientific">Novymonas esmeraldas</name>
    <dbReference type="NCBI Taxonomy" id="1808958"/>
    <lineage>
        <taxon>Eukaryota</taxon>
        <taxon>Discoba</taxon>
        <taxon>Euglenozoa</taxon>
        <taxon>Kinetoplastea</taxon>
        <taxon>Metakinetoplastina</taxon>
        <taxon>Trypanosomatida</taxon>
        <taxon>Trypanosomatidae</taxon>
        <taxon>Novymonas</taxon>
    </lineage>
</organism>
<dbReference type="Proteomes" id="UP001430356">
    <property type="component" value="Unassembled WGS sequence"/>
</dbReference>
<feature type="region of interest" description="Disordered" evidence="1">
    <location>
        <begin position="440"/>
        <end position="554"/>
    </location>
</feature>
<keyword evidence="3" id="KW-1185">Reference proteome</keyword>
<feature type="compositionally biased region" description="Basic residues" evidence="1">
    <location>
        <begin position="222"/>
        <end position="232"/>
    </location>
</feature>
<evidence type="ECO:0000313" key="3">
    <source>
        <dbReference type="Proteomes" id="UP001430356"/>
    </source>
</evidence>
<feature type="compositionally biased region" description="Low complexity" evidence="1">
    <location>
        <begin position="583"/>
        <end position="597"/>
    </location>
</feature>
<feature type="compositionally biased region" description="Polar residues" evidence="1">
    <location>
        <begin position="452"/>
        <end position="463"/>
    </location>
</feature>
<feature type="compositionally biased region" description="Polar residues" evidence="1">
    <location>
        <begin position="655"/>
        <end position="667"/>
    </location>
</feature>
<reference evidence="2 3" key="1">
    <citation type="journal article" date="2021" name="MBio">
        <title>A New Model Trypanosomatid, Novymonas esmeraldas: Genomic Perception of Its 'Candidatus Pandoraea novymonadis' Endosymbiont.</title>
        <authorList>
            <person name="Zakharova A."/>
            <person name="Saura A."/>
            <person name="Butenko A."/>
            <person name="Podesvova L."/>
            <person name="Warmusova S."/>
            <person name="Kostygov A.Y."/>
            <person name="Nenarokova A."/>
            <person name="Lukes J."/>
            <person name="Opperdoes F.R."/>
            <person name="Yurchenko V."/>
        </authorList>
    </citation>
    <scope>NUCLEOTIDE SEQUENCE [LARGE SCALE GENOMIC DNA]</scope>
    <source>
        <strain evidence="2 3">E262AT.01</strain>
    </source>
</reference>
<protein>
    <recommendedName>
        <fullName evidence="4">Proteophosphoglycan ppg4</fullName>
    </recommendedName>
</protein>
<feature type="compositionally biased region" description="Basic and acidic residues" evidence="1">
    <location>
        <begin position="233"/>
        <end position="255"/>
    </location>
</feature>
<feature type="region of interest" description="Disordered" evidence="1">
    <location>
        <begin position="580"/>
        <end position="622"/>
    </location>
</feature>
<sequence length="674" mass="70866">MNRVKKPNPGPLAEVGAVAPLSSMEVSKATPMLRRPRPASATQKSGAATCFDTRVQLQRVDAVTLPSLVQSQSMPGVSPLQSPHATTYHPQTTSPGFLTFVPTFGATNAHSTSLPRNSHSDTAPVPCMPASPSICGSSPAVAGGPSLNLVRLPRLSKEESASFLASTAATPVSRRSSGSYTDSLAIQRRARNDAAPAMLGNPSMVRHLSQRRDRRMSEAAKKKNKKKQRSRGNSREQASRSFHREHSATSAFSRHESFASAASVTLTASVTGHSFPERTHEAHPDVDDSAEAVPSGLCAPFILHSEEQETAVATKSGVKMVRHTTQEVRLPNSSVSSFYQRRDGDARQSSGNYRSPHSGAQPDAAGEDPSPVLGDFADIPFVDEGGAKGDAPQQRSGEVAAPAGRETSRTRAVVGGDCSPRTLIDPSKPHKLKIGISFRNLPPHARHGESPRISTGADSTQCISPGCTPVAATSGSTPASALPSSERTPTSTAEAGTPAVVVAQPPPDTTAPRAATPKQIVSEAGLSASPPSQDLESTQRATTTTTPSETPDYYSAWRTQLGQESASEKQQGSVPSFHLIQLGSGSMSGQSTTSVVSSRDKALHTRPVSPAATGRQTSHSEGGGRLCWDSISEFASSATGHRVQLPQICATLSNSRSHTAATHTPTNLDLRREV</sequence>
<dbReference type="EMBL" id="JAECZO010000052">
    <property type="protein sequence ID" value="KAK7195352.1"/>
    <property type="molecule type" value="Genomic_DNA"/>
</dbReference>
<comment type="caution">
    <text evidence="2">The sequence shown here is derived from an EMBL/GenBank/DDBJ whole genome shotgun (WGS) entry which is preliminary data.</text>
</comment>
<feature type="region of interest" description="Disordered" evidence="1">
    <location>
        <begin position="164"/>
        <end position="183"/>
    </location>
</feature>
<gene>
    <name evidence="2" type="ORF">NESM_000461700</name>
</gene>
<evidence type="ECO:0008006" key="4">
    <source>
        <dbReference type="Google" id="ProtNLM"/>
    </source>
</evidence>
<evidence type="ECO:0000256" key="1">
    <source>
        <dbReference type="SAM" id="MobiDB-lite"/>
    </source>
</evidence>
<name>A0AAW0EPE4_9TRYP</name>